<protein>
    <submittedName>
        <fullName evidence="6">DNA-binding transcriptional LysR family regulator</fullName>
    </submittedName>
</protein>
<dbReference type="SUPFAM" id="SSF53850">
    <property type="entry name" value="Periplasmic binding protein-like II"/>
    <property type="match status" value="1"/>
</dbReference>
<dbReference type="GO" id="GO:0003677">
    <property type="term" value="F:DNA binding"/>
    <property type="evidence" value="ECO:0007669"/>
    <property type="project" value="UniProtKB-KW"/>
</dbReference>
<comment type="similarity">
    <text evidence="1">Belongs to the LysR transcriptional regulatory family.</text>
</comment>
<feature type="domain" description="HTH lysR-type" evidence="5">
    <location>
        <begin position="106"/>
        <end position="163"/>
    </location>
</feature>
<feature type="domain" description="HTH lysR-type" evidence="5">
    <location>
        <begin position="8"/>
        <end position="65"/>
    </location>
</feature>
<dbReference type="Gene3D" id="3.40.190.10">
    <property type="entry name" value="Periplasmic binding protein-like II"/>
    <property type="match status" value="2"/>
</dbReference>
<dbReference type="SUPFAM" id="SSF46785">
    <property type="entry name" value="Winged helix' DNA-binding domain"/>
    <property type="match status" value="2"/>
</dbReference>
<name>A0A2S3UJN3_9HYPH</name>
<evidence type="ECO:0000313" key="6">
    <source>
        <dbReference type="EMBL" id="POF27916.1"/>
    </source>
</evidence>
<keyword evidence="7" id="KW-1185">Reference proteome</keyword>
<dbReference type="InterPro" id="IPR036390">
    <property type="entry name" value="WH_DNA-bd_sf"/>
</dbReference>
<evidence type="ECO:0000256" key="1">
    <source>
        <dbReference type="ARBA" id="ARBA00009437"/>
    </source>
</evidence>
<evidence type="ECO:0000256" key="2">
    <source>
        <dbReference type="ARBA" id="ARBA00023015"/>
    </source>
</evidence>
<dbReference type="InterPro" id="IPR050950">
    <property type="entry name" value="HTH-type_LysR_regulators"/>
</dbReference>
<dbReference type="PRINTS" id="PR00039">
    <property type="entry name" value="HTHLYSR"/>
</dbReference>
<proteinExistence type="inferred from homology"/>
<accession>A0A2S3UJN3</accession>
<gene>
    <name evidence="6" type="ORF">CLV41_12076</name>
</gene>
<comment type="caution">
    <text evidence="6">The sequence shown here is derived from an EMBL/GenBank/DDBJ whole genome shotgun (WGS) entry which is preliminary data.</text>
</comment>
<reference evidence="6 7" key="1">
    <citation type="submission" date="2018-01" db="EMBL/GenBank/DDBJ databases">
        <title>Genomic Encyclopedia of Archaeal and Bacterial Type Strains, Phase II (KMG-II): from individual species to whole genera.</title>
        <authorList>
            <person name="Goeker M."/>
        </authorList>
    </citation>
    <scope>NUCLEOTIDE SEQUENCE [LARGE SCALE GENOMIC DNA]</scope>
    <source>
        <strain evidence="6 7">DSM 17023</strain>
    </source>
</reference>
<dbReference type="PROSITE" id="PS50931">
    <property type="entry name" value="HTH_LYSR"/>
    <property type="match status" value="2"/>
</dbReference>
<dbReference type="InterPro" id="IPR000847">
    <property type="entry name" value="LysR_HTH_N"/>
</dbReference>
<dbReference type="Proteomes" id="UP000236959">
    <property type="component" value="Unassembled WGS sequence"/>
</dbReference>
<dbReference type="AlphaFoldDB" id="A0A2S3UJN3"/>
<dbReference type="InterPro" id="IPR036388">
    <property type="entry name" value="WH-like_DNA-bd_sf"/>
</dbReference>
<dbReference type="Pfam" id="PF00126">
    <property type="entry name" value="HTH_1"/>
    <property type="match status" value="2"/>
</dbReference>
<keyword evidence="4" id="KW-0804">Transcription</keyword>
<dbReference type="GO" id="GO:0003700">
    <property type="term" value="F:DNA-binding transcription factor activity"/>
    <property type="evidence" value="ECO:0007669"/>
    <property type="project" value="InterPro"/>
</dbReference>
<dbReference type="Gene3D" id="1.10.10.10">
    <property type="entry name" value="Winged helix-like DNA-binding domain superfamily/Winged helix DNA-binding domain"/>
    <property type="match status" value="2"/>
</dbReference>
<dbReference type="RefSeq" id="WP_103225526.1">
    <property type="nucleotide sequence ID" value="NZ_PPCN01000020.1"/>
</dbReference>
<dbReference type="PANTHER" id="PTHR30419:SF8">
    <property type="entry name" value="NITROGEN ASSIMILATION TRANSCRIPTIONAL ACTIVATOR-RELATED"/>
    <property type="match status" value="1"/>
</dbReference>
<sequence length="426" mass="46965">MDEFQDLPNLRHLRAFSLTAMHRSVHKAAAEIFLSQPAVTQAISKLETEFDQTLFERTPSGMFCTKVGEILLARVDRAFAELKRACEPQLDKNQKKLRDLDPTRLISSAQIRAITAIADHGNFAMAARALGMSRPSIQRTARALEKALGYKLFVRSSNGIGLSVAGDVFARGAKLASREIELAREEIEQFWGQKVGRMVVGSLPLSRIDLVPQALMRVLDQIPDLNVQIVEGSYESQLVGLRNGDIDLIVGALREPPPCPGISQTELFVDPLSVVVRAGHPLARHSTVTLSDTVGYAWIVPRRNTPSRNLFHKAFRTRALAEPKRLLEVCAHGSLRALLTGSDRVALVSRRQVRYEEESGLLKVLPINLPDTARPIGLTTRADWVPSAAQSLLIAELKKAVTEYSAPGQLNPEVRKTRTDISLAQG</sequence>
<dbReference type="InterPro" id="IPR005119">
    <property type="entry name" value="LysR_subst-bd"/>
</dbReference>
<evidence type="ECO:0000259" key="5">
    <source>
        <dbReference type="PROSITE" id="PS50931"/>
    </source>
</evidence>
<keyword evidence="2" id="KW-0805">Transcription regulation</keyword>
<dbReference type="OrthoDB" id="9803030at2"/>
<dbReference type="PANTHER" id="PTHR30419">
    <property type="entry name" value="HTH-TYPE TRANSCRIPTIONAL REGULATOR YBHD"/>
    <property type="match status" value="1"/>
</dbReference>
<evidence type="ECO:0000256" key="3">
    <source>
        <dbReference type="ARBA" id="ARBA00023125"/>
    </source>
</evidence>
<evidence type="ECO:0000256" key="4">
    <source>
        <dbReference type="ARBA" id="ARBA00023163"/>
    </source>
</evidence>
<evidence type="ECO:0000313" key="7">
    <source>
        <dbReference type="Proteomes" id="UP000236959"/>
    </source>
</evidence>
<organism evidence="6 7">
    <name type="scientific">Roseibium marinum</name>
    <dbReference type="NCBI Taxonomy" id="281252"/>
    <lineage>
        <taxon>Bacteria</taxon>
        <taxon>Pseudomonadati</taxon>
        <taxon>Pseudomonadota</taxon>
        <taxon>Alphaproteobacteria</taxon>
        <taxon>Hyphomicrobiales</taxon>
        <taxon>Stappiaceae</taxon>
        <taxon>Roseibium</taxon>
    </lineage>
</organism>
<dbReference type="Pfam" id="PF03466">
    <property type="entry name" value="LysR_substrate"/>
    <property type="match status" value="1"/>
</dbReference>
<keyword evidence="3 6" id="KW-0238">DNA-binding</keyword>
<dbReference type="EMBL" id="PPCN01000020">
    <property type="protein sequence ID" value="POF27916.1"/>
    <property type="molecule type" value="Genomic_DNA"/>
</dbReference>
<dbReference type="GO" id="GO:0005829">
    <property type="term" value="C:cytosol"/>
    <property type="evidence" value="ECO:0007669"/>
    <property type="project" value="TreeGrafter"/>
</dbReference>